<keyword evidence="3 5" id="KW-1133">Transmembrane helix</keyword>
<dbReference type="PANTHER" id="PTHR11040:SF203">
    <property type="entry name" value="FI18611P1-RELATED"/>
    <property type="match status" value="1"/>
</dbReference>
<feature type="transmembrane region" description="Helical" evidence="5">
    <location>
        <begin position="12"/>
        <end position="33"/>
    </location>
</feature>
<keyword evidence="4 5" id="KW-0472">Membrane</keyword>
<dbReference type="PANTHER" id="PTHR11040">
    <property type="entry name" value="ZINC/IRON TRANSPORTER"/>
    <property type="match status" value="1"/>
</dbReference>
<evidence type="ECO:0000313" key="7">
    <source>
        <dbReference type="Proteomes" id="UP001283361"/>
    </source>
</evidence>
<keyword evidence="2 5" id="KW-0812">Transmembrane</keyword>
<gene>
    <name evidence="6" type="ORF">RRG08_030202</name>
</gene>
<feature type="transmembrane region" description="Helical" evidence="5">
    <location>
        <begin position="86"/>
        <end position="107"/>
    </location>
</feature>
<proteinExistence type="predicted"/>
<keyword evidence="7" id="KW-1185">Reference proteome</keyword>
<dbReference type="Proteomes" id="UP001283361">
    <property type="component" value="Unassembled WGS sequence"/>
</dbReference>
<evidence type="ECO:0008006" key="8">
    <source>
        <dbReference type="Google" id="ProtNLM"/>
    </source>
</evidence>
<sequence length="362" mass="39481">MEVVISKVLTAIILFVLTLVFSFIPYVMVLRGSKSVVSARRRDGVIAYLNCLAGGVFLGTLLMHILPEGSEQFDKYKDNVDLVTEFPLFNLFVVGGFFLVAFVELFVHAQLHHRHPETYSGCDDKHATVHGTVGEAVYPTEDVMTRSNHMMGGGNYGAIPANTDVRRNSPATLSQHLKGQESEAVGILPARSFSRSNSVHHEIQSHHAAGVRAFLLLMALSFHTIFDGLAVGLQTSSSEVWSVFAAITVHKTIIAFCLGLELFQSNVEKPWKAMVWLIFFGLMSPLGISVGIGLTSSGINESAELLASSVLQGVAGGTFLYVTFLEILCMHIGHHSSGNFFYVFFALVGFAIMAGTRLLDHD</sequence>
<reference evidence="6" key="1">
    <citation type="journal article" date="2023" name="G3 (Bethesda)">
        <title>A reference genome for the long-term kleptoplast-retaining sea slug Elysia crispata morphotype clarki.</title>
        <authorList>
            <person name="Eastman K.E."/>
            <person name="Pendleton A.L."/>
            <person name="Shaikh M.A."/>
            <person name="Suttiyut T."/>
            <person name="Ogas R."/>
            <person name="Tomko P."/>
            <person name="Gavelis G."/>
            <person name="Widhalm J.R."/>
            <person name="Wisecaver J.H."/>
        </authorList>
    </citation>
    <scope>NUCLEOTIDE SEQUENCE</scope>
    <source>
        <strain evidence="6">ECLA1</strain>
    </source>
</reference>
<organism evidence="6 7">
    <name type="scientific">Elysia crispata</name>
    <name type="common">lettuce slug</name>
    <dbReference type="NCBI Taxonomy" id="231223"/>
    <lineage>
        <taxon>Eukaryota</taxon>
        <taxon>Metazoa</taxon>
        <taxon>Spiralia</taxon>
        <taxon>Lophotrochozoa</taxon>
        <taxon>Mollusca</taxon>
        <taxon>Gastropoda</taxon>
        <taxon>Heterobranchia</taxon>
        <taxon>Euthyneura</taxon>
        <taxon>Panpulmonata</taxon>
        <taxon>Sacoglossa</taxon>
        <taxon>Placobranchoidea</taxon>
        <taxon>Plakobranchidae</taxon>
        <taxon>Elysia</taxon>
    </lineage>
</organism>
<evidence type="ECO:0000313" key="6">
    <source>
        <dbReference type="EMBL" id="KAK3793119.1"/>
    </source>
</evidence>
<comment type="caution">
    <text evidence="6">The sequence shown here is derived from an EMBL/GenBank/DDBJ whole genome shotgun (WGS) entry which is preliminary data.</text>
</comment>
<evidence type="ECO:0000256" key="5">
    <source>
        <dbReference type="SAM" id="Phobius"/>
    </source>
</evidence>
<protein>
    <recommendedName>
        <fullName evidence="8">Zinc transporter ZIP1</fullName>
    </recommendedName>
</protein>
<feature type="transmembrane region" description="Helical" evidence="5">
    <location>
        <begin position="340"/>
        <end position="359"/>
    </location>
</feature>
<accession>A0AAE1ASC1</accession>
<evidence type="ECO:0000256" key="3">
    <source>
        <dbReference type="ARBA" id="ARBA00022989"/>
    </source>
</evidence>
<feature type="transmembrane region" description="Helical" evidence="5">
    <location>
        <begin position="305"/>
        <end position="328"/>
    </location>
</feature>
<evidence type="ECO:0000256" key="2">
    <source>
        <dbReference type="ARBA" id="ARBA00022692"/>
    </source>
</evidence>
<feature type="transmembrane region" description="Helical" evidence="5">
    <location>
        <begin position="275"/>
        <end position="299"/>
    </location>
</feature>
<dbReference type="GO" id="GO:0005886">
    <property type="term" value="C:plasma membrane"/>
    <property type="evidence" value="ECO:0007669"/>
    <property type="project" value="TreeGrafter"/>
</dbReference>
<dbReference type="Pfam" id="PF02535">
    <property type="entry name" value="Zip"/>
    <property type="match status" value="1"/>
</dbReference>
<dbReference type="EMBL" id="JAWDGP010001279">
    <property type="protein sequence ID" value="KAK3793119.1"/>
    <property type="molecule type" value="Genomic_DNA"/>
</dbReference>
<dbReference type="AlphaFoldDB" id="A0AAE1ASC1"/>
<feature type="transmembrane region" description="Helical" evidence="5">
    <location>
        <begin position="45"/>
        <end position="66"/>
    </location>
</feature>
<name>A0AAE1ASC1_9GAST</name>
<feature type="transmembrane region" description="Helical" evidence="5">
    <location>
        <begin position="213"/>
        <end position="234"/>
    </location>
</feature>
<comment type="subcellular location">
    <subcellularLocation>
        <location evidence="1">Membrane</location>
        <topology evidence="1">Multi-pass membrane protein</topology>
    </subcellularLocation>
</comment>
<feature type="transmembrane region" description="Helical" evidence="5">
    <location>
        <begin position="240"/>
        <end position="263"/>
    </location>
</feature>
<dbReference type="GO" id="GO:0005385">
    <property type="term" value="F:zinc ion transmembrane transporter activity"/>
    <property type="evidence" value="ECO:0007669"/>
    <property type="project" value="TreeGrafter"/>
</dbReference>
<evidence type="ECO:0000256" key="4">
    <source>
        <dbReference type="ARBA" id="ARBA00023136"/>
    </source>
</evidence>
<evidence type="ECO:0000256" key="1">
    <source>
        <dbReference type="ARBA" id="ARBA00004141"/>
    </source>
</evidence>
<dbReference type="InterPro" id="IPR003689">
    <property type="entry name" value="ZIP"/>
</dbReference>